<comment type="catalytic activity">
    <reaction evidence="1">
        <text>a uridine in RNA = a pseudouridine in RNA</text>
        <dbReference type="Rhea" id="RHEA:48348"/>
        <dbReference type="Rhea" id="RHEA-COMP:12068"/>
        <dbReference type="Rhea" id="RHEA-COMP:12069"/>
        <dbReference type="ChEBI" id="CHEBI:65314"/>
        <dbReference type="ChEBI" id="CHEBI:65315"/>
    </reaction>
</comment>
<dbReference type="PROSITE" id="PS01129">
    <property type="entry name" value="PSI_RLU"/>
    <property type="match status" value="1"/>
</dbReference>
<dbReference type="Proteomes" id="UP001054857">
    <property type="component" value="Unassembled WGS sequence"/>
</dbReference>
<accession>A0AAD3E2W6</accession>
<dbReference type="InterPro" id="IPR006145">
    <property type="entry name" value="PsdUridine_synth_RsuA/RluA"/>
</dbReference>
<feature type="compositionally biased region" description="Pro residues" evidence="2">
    <location>
        <begin position="379"/>
        <end position="393"/>
    </location>
</feature>
<dbReference type="InterPro" id="IPR020103">
    <property type="entry name" value="PsdUridine_synth_cat_dom_sf"/>
</dbReference>
<dbReference type="GO" id="GO:0000455">
    <property type="term" value="P:enzyme-directed rRNA pseudouridine synthesis"/>
    <property type="evidence" value="ECO:0007669"/>
    <property type="project" value="TreeGrafter"/>
</dbReference>
<organism evidence="4 5">
    <name type="scientific">Astrephomene gubernaculifera</name>
    <dbReference type="NCBI Taxonomy" id="47775"/>
    <lineage>
        <taxon>Eukaryota</taxon>
        <taxon>Viridiplantae</taxon>
        <taxon>Chlorophyta</taxon>
        <taxon>core chlorophytes</taxon>
        <taxon>Chlorophyceae</taxon>
        <taxon>CS clade</taxon>
        <taxon>Chlamydomonadales</taxon>
        <taxon>Astrephomenaceae</taxon>
        <taxon>Astrephomene</taxon>
    </lineage>
</organism>
<feature type="domain" description="Pseudouridine synthase RsuA/RluA-like" evidence="3">
    <location>
        <begin position="159"/>
        <end position="357"/>
    </location>
</feature>
<gene>
    <name evidence="4" type="ORF">Agub_g15225</name>
</gene>
<dbReference type="PANTHER" id="PTHR21600">
    <property type="entry name" value="MITOCHONDRIAL RNA PSEUDOURIDINE SYNTHASE"/>
    <property type="match status" value="1"/>
</dbReference>
<dbReference type="Pfam" id="PF00849">
    <property type="entry name" value="PseudoU_synth_2"/>
    <property type="match status" value="1"/>
</dbReference>
<dbReference type="SUPFAM" id="SSF55120">
    <property type="entry name" value="Pseudouridine synthase"/>
    <property type="match status" value="2"/>
</dbReference>
<dbReference type="GO" id="GO:0009982">
    <property type="term" value="F:pseudouridine synthase activity"/>
    <property type="evidence" value="ECO:0007669"/>
    <property type="project" value="InterPro"/>
</dbReference>
<dbReference type="InterPro" id="IPR006224">
    <property type="entry name" value="PsdUridine_synth_RluA-like_CS"/>
</dbReference>
<dbReference type="EMBL" id="BMAR01000068">
    <property type="protein sequence ID" value="GFR52634.1"/>
    <property type="molecule type" value="Genomic_DNA"/>
</dbReference>
<evidence type="ECO:0000313" key="4">
    <source>
        <dbReference type="EMBL" id="GFR52634.1"/>
    </source>
</evidence>
<dbReference type="Gene3D" id="3.30.2350.10">
    <property type="entry name" value="Pseudouridine synthase"/>
    <property type="match status" value="2"/>
</dbReference>
<reference evidence="4 5" key="1">
    <citation type="journal article" date="2021" name="Sci. Rep.">
        <title>Genome sequencing of the multicellular alga Astrephomene provides insights into convergent evolution of germ-soma differentiation.</title>
        <authorList>
            <person name="Yamashita S."/>
            <person name="Yamamoto K."/>
            <person name="Matsuzaki R."/>
            <person name="Suzuki S."/>
            <person name="Yamaguchi H."/>
            <person name="Hirooka S."/>
            <person name="Minakuchi Y."/>
            <person name="Miyagishima S."/>
            <person name="Kawachi M."/>
            <person name="Toyoda A."/>
            <person name="Nozaki H."/>
        </authorList>
    </citation>
    <scope>NUCLEOTIDE SEQUENCE [LARGE SCALE GENOMIC DNA]</scope>
    <source>
        <strain evidence="4 5">NIES-4017</strain>
    </source>
</reference>
<evidence type="ECO:0000256" key="1">
    <source>
        <dbReference type="ARBA" id="ARBA00000073"/>
    </source>
</evidence>
<feature type="compositionally biased region" description="Low complexity" evidence="2">
    <location>
        <begin position="323"/>
        <end position="369"/>
    </location>
</feature>
<comment type="caution">
    <text evidence="4">The sequence shown here is derived from an EMBL/GenBank/DDBJ whole genome shotgun (WGS) entry which is preliminary data.</text>
</comment>
<dbReference type="GO" id="GO:0003723">
    <property type="term" value="F:RNA binding"/>
    <property type="evidence" value="ECO:0007669"/>
    <property type="project" value="InterPro"/>
</dbReference>
<protein>
    <recommendedName>
        <fullName evidence="3">Pseudouridine synthase RsuA/RluA-like domain-containing protein</fullName>
    </recommendedName>
</protein>
<feature type="compositionally biased region" description="Low complexity" evidence="2">
    <location>
        <begin position="394"/>
        <end position="406"/>
    </location>
</feature>
<keyword evidence="5" id="KW-1185">Reference proteome</keyword>
<evidence type="ECO:0000256" key="2">
    <source>
        <dbReference type="SAM" id="MobiDB-lite"/>
    </source>
</evidence>
<evidence type="ECO:0000313" key="5">
    <source>
        <dbReference type="Proteomes" id="UP001054857"/>
    </source>
</evidence>
<dbReference type="InterPro" id="IPR050188">
    <property type="entry name" value="RluA_PseudoU_synthase"/>
</dbReference>
<proteinExistence type="predicted"/>
<feature type="non-terminal residue" evidence="4">
    <location>
        <position position="479"/>
    </location>
</feature>
<dbReference type="AlphaFoldDB" id="A0AAD3E2W6"/>
<evidence type="ECO:0000259" key="3">
    <source>
        <dbReference type="Pfam" id="PF00849"/>
    </source>
</evidence>
<sequence length="479" mass="53200">MNQVNLRRLQRQPVTRTHAPLRRTVLASQANRSRRTQAMKLEPLESNEHSIRFKVLQDVQLLPVVEHILSNAGADKPEDDPTANRTRALELLQLGAVYVGFPQKGLDHINWVRSTDLPVAVTAASVPVGNYVRVHPRPKRYPACYCKDWPSRVLHCDEDYLLINKPAGLPCMRHESNAAEELAACVGRALGLAGLEVCHRLDQWTTGLVVLSRHKAANTAFKRALQDREPGLTKTYKALSYCAPPPGPLQHHMYDGPFNEAATVLGPGGNLPPRGPRLLSACAHERWRLCRLVVRECREHPGALSWYHRTFNTQRRQGEEQEGQQAAGQRQEVGQQEQEQQARGLLQQEPQQGQQQQDDAQQQQHQQLHQHLRALSLSSPPPPPLHPELPPQLPHHSSTPQHHPQHPSAPLPSPPTPAAARTPLPPSSPTSTSTPPAPPPSSPPTTLFESTIELMTGRTHQIRAQLSAVGSPLVGDYMY</sequence>
<dbReference type="PANTHER" id="PTHR21600:SF52">
    <property type="entry name" value="PSEUDOURIDINE SYNTHASE RSUA_RLUA-LIKE DOMAIN-CONTAINING PROTEIN"/>
    <property type="match status" value="1"/>
</dbReference>
<name>A0AAD3E2W6_9CHLO</name>
<feature type="region of interest" description="Disordered" evidence="2">
    <location>
        <begin position="315"/>
        <end position="447"/>
    </location>
</feature>
<feature type="compositionally biased region" description="Pro residues" evidence="2">
    <location>
        <begin position="407"/>
        <end position="428"/>
    </location>
</feature>